<keyword evidence="3 11" id="KW-0597">Phosphoprotein</keyword>
<dbReference type="InterPro" id="IPR002575">
    <property type="entry name" value="Aminoglycoside_PTrfase"/>
</dbReference>
<dbReference type="Pfam" id="PF01636">
    <property type="entry name" value="APH"/>
    <property type="match status" value="1"/>
</dbReference>
<dbReference type="GO" id="GO:0004674">
    <property type="term" value="F:protein serine/threonine kinase activity"/>
    <property type="evidence" value="ECO:0007669"/>
    <property type="project" value="UniProtKB-UniRule"/>
</dbReference>
<evidence type="ECO:0000256" key="9">
    <source>
        <dbReference type="ARBA" id="ARBA00022842"/>
    </source>
</evidence>
<feature type="site" description="ATP" evidence="11">
    <location>
        <position position="34"/>
    </location>
</feature>
<dbReference type="Gene3D" id="3.30.200.70">
    <property type="match status" value="1"/>
</dbReference>
<comment type="catalytic activity">
    <reaction evidence="11">
        <text>L-seryl-[protein] + ATP = O-phospho-L-seryl-[protein] + ADP + H(+)</text>
        <dbReference type="Rhea" id="RHEA:17989"/>
        <dbReference type="Rhea" id="RHEA-COMP:9863"/>
        <dbReference type="Rhea" id="RHEA-COMP:11604"/>
        <dbReference type="ChEBI" id="CHEBI:15378"/>
        <dbReference type="ChEBI" id="CHEBI:29999"/>
        <dbReference type="ChEBI" id="CHEBI:30616"/>
        <dbReference type="ChEBI" id="CHEBI:83421"/>
        <dbReference type="ChEBI" id="CHEBI:456216"/>
        <dbReference type="EC" id="2.7.11.1"/>
    </reaction>
</comment>
<evidence type="ECO:0000256" key="3">
    <source>
        <dbReference type="ARBA" id="ARBA00022553"/>
    </source>
</evidence>
<feature type="active site" evidence="11">
    <location>
        <position position="217"/>
    </location>
</feature>
<evidence type="ECO:0000256" key="8">
    <source>
        <dbReference type="ARBA" id="ARBA00022840"/>
    </source>
</evidence>
<evidence type="ECO:0000256" key="7">
    <source>
        <dbReference type="ARBA" id="ARBA00022777"/>
    </source>
</evidence>
<keyword evidence="4 11" id="KW-0808">Transferase</keyword>
<dbReference type="EC" id="2.7.11.1" evidence="11"/>
<proteinExistence type="inferred from homology"/>
<keyword evidence="2 11" id="KW-0723">Serine/threonine-protein kinase</keyword>
<gene>
    <name evidence="11 13" type="primary">srkA</name>
    <name evidence="13" type="ORF">PDESU_04601</name>
</gene>
<evidence type="ECO:0000313" key="14">
    <source>
        <dbReference type="Proteomes" id="UP000366872"/>
    </source>
</evidence>
<dbReference type="HAMAP" id="MF_01497">
    <property type="entry name" value="SrkA_kinase"/>
    <property type="match status" value="1"/>
</dbReference>
<evidence type="ECO:0000259" key="12">
    <source>
        <dbReference type="Pfam" id="PF01636"/>
    </source>
</evidence>
<evidence type="ECO:0000256" key="5">
    <source>
        <dbReference type="ARBA" id="ARBA00022723"/>
    </source>
</evidence>
<keyword evidence="1 11" id="KW-0963">Cytoplasm</keyword>
<evidence type="ECO:0000256" key="11">
    <source>
        <dbReference type="HAMAP-Rule" id="MF_01497"/>
    </source>
</evidence>
<dbReference type="Gene3D" id="1.20.1270.170">
    <property type="match status" value="1"/>
</dbReference>
<dbReference type="InterPro" id="IPR011009">
    <property type="entry name" value="Kinase-like_dom_sf"/>
</dbReference>
<keyword evidence="10 11" id="KW-0346">Stress response</keyword>
<dbReference type="Gene3D" id="1.10.510.10">
    <property type="entry name" value="Transferase(Phosphotransferase) domain 1"/>
    <property type="match status" value="1"/>
</dbReference>
<reference evidence="13 14" key="1">
    <citation type="submission" date="2019-04" db="EMBL/GenBank/DDBJ databases">
        <authorList>
            <person name="Van Vliet M D."/>
        </authorList>
    </citation>
    <scope>NUCLEOTIDE SEQUENCE [LARGE SCALE GENOMIC DNA]</scope>
    <source>
        <strain evidence="13 14">F1</strain>
    </source>
</reference>
<keyword evidence="9 11" id="KW-0460">Magnesium</keyword>
<feature type="binding site" evidence="11">
    <location>
        <position position="204"/>
    </location>
    <ligand>
        <name>Mg(2+)</name>
        <dbReference type="ChEBI" id="CHEBI:18420"/>
    </ligand>
</feature>
<dbReference type="EMBL" id="CAAHFG010000003">
    <property type="protein sequence ID" value="VGO16011.1"/>
    <property type="molecule type" value="Genomic_DNA"/>
</dbReference>
<evidence type="ECO:0000313" key="13">
    <source>
        <dbReference type="EMBL" id="VGO16011.1"/>
    </source>
</evidence>
<dbReference type="InterPro" id="IPR032882">
    <property type="entry name" value="SrkA/RdoA"/>
</dbReference>
<keyword evidence="7 11" id="KW-0418">Kinase</keyword>
<dbReference type="RefSeq" id="WP_136081572.1">
    <property type="nucleotide sequence ID" value="NZ_CAAHFG010000003.1"/>
</dbReference>
<evidence type="ECO:0000256" key="4">
    <source>
        <dbReference type="ARBA" id="ARBA00022679"/>
    </source>
</evidence>
<keyword evidence="6 11" id="KW-0547">Nucleotide-binding</keyword>
<sequence>MNAGFENLTPDRILDAIEMGMDCQLTGLTAPLPSYINRVYELQTVEGERLVAKFYRPGRWGRAALQDEHDFVLDCAADEIPVVAPLELATGTTIGEYEGILYSVFPKKSGREMELHEDEGWLRLGRLVGRIHLAGAQRDAGNRLRMHPETTTLPEIDLLLSGGFMSPHQAGRFRDVTNRIVEIAIREFDGIELQRIHGDCHRANILERPDEGLMVIDFDDMVMGPAVQDIWLLLPGHANTTRHEINLILEGYEQFMEFDDRQLRLIELLRAMRIIYFLSWCSTQVDDFKFQSNFPDWGSEMFWQRELADLEHQYHAILNDERLKSGGNFC</sequence>
<keyword evidence="14" id="KW-1185">Reference proteome</keyword>
<dbReference type="PANTHER" id="PTHR39573">
    <property type="entry name" value="STRESS RESPONSE KINASE A"/>
    <property type="match status" value="1"/>
</dbReference>
<evidence type="ECO:0000256" key="6">
    <source>
        <dbReference type="ARBA" id="ARBA00022741"/>
    </source>
</evidence>
<protein>
    <recommendedName>
        <fullName evidence="11">Stress response kinase A</fullName>
        <ecNumber evidence="11">2.7.11.1</ecNumber>
    </recommendedName>
    <alternativeName>
        <fullName evidence="11">Serine/threonine-protein kinase SrkA</fullName>
    </alternativeName>
</protein>
<feature type="active site" description="Proton acceptor" evidence="11">
    <location>
        <position position="199"/>
    </location>
</feature>
<comment type="similarity">
    <text evidence="11">Belongs to the SrkA/RdoA protein kinase family.</text>
</comment>
<comment type="catalytic activity">
    <reaction evidence="11">
        <text>L-threonyl-[protein] + ATP = O-phospho-L-threonyl-[protein] + ADP + H(+)</text>
        <dbReference type="Rhea" id="RHEA:46608"/>
        <dbReference type="Rhea" id="RHEA-COMP:11060"/>
        <dbReference type="Rhea" id="RHEA-COMP:11605"/>
        <dbReference type="ChEBI" id="CHEBI:15378"/>
        <dbReference type="ChEBI" id="CHEBI:30013"/>
        <dbReference type="ChEBI" id="CHEBI:30616"/>
        <dbReference type="ChEBI" id="CHEBI:61977"/>
        <dbReference type="ChEBI" id="CHEBI:456216"/>
        <dbReference type="EC" id="2.7.11.1"/>
    </reaction>
</comment>
<dbReference type="Proteomes" id="UP000366872">
    <property type="component" value="Unassembled WGS sequence"/>
</dbReference>
<dbReference type="GO" id="GO:0005524">
    <property type="term" value="F:ATP binding"/>
    <property type="evidence" value="ECO:0007669"/>
    <property type="project" value="UniProtKB-UniRule"/>
</dbReference>
<dbReference type="PANTHER" id="PTHR39573:SF1">
    <property type="entry name" value="STRESS RESPONSE KINASE A"/>
    <property type="match status" value="1"/>
</dbReference>
<keyword evidence="5 11" id="KW-0479">Metal-binding</keyword>
<dbReference type="GO" id="GO:0000287">
    <property type="term" value="F:magnesium ion binding"/>
    <property type="evidence" value="ECO:0007669"/>
    <property type="project" value="UniProtKB-UniRule"/>
</dbReference>
<evidence type="ECO:0000256" key="2">
    <source>
        <dbReference type="ARBA" id="ARBA00022527"/>
    </source>
</evidence>
<accession>A0A6C2U928</accession>
<organism evidence="13 14">
    <name type="scientific">Pontiella desulfatans</name>
    <dbReference type="NCBI Taxonomy" id="2750659"/>
    <lineage>
        <taxon>Bacteria</taxon>
        <taxon>Pseudomonadati</taxon>
        <taxon>Kiritimatiellota</taxon>
        <taxon>Kiritimatiellia</taxon>
        <taxon>Kiritimatiellales</taxon>
        <taxon>Pontiellaceae</taxon>
        <taxon>Pontiella</taxon>
    </lineage>
</organism>
<keyword evidence="8 11" id="KW-0067">ATP-binding</keyword>
<comment type="cofactor">
    <cofactor evidence="11">
        <name>Mg(2+)</name>
        <dbReference type="ChEBI" id="CHEBI:18420"/>
    </cofactor>
</comment>
<dbReference type="GO" id="GO:0005737">
    <property type="term" value="C:cytoplasm"/>
    <property type="evidence" value="ECO:0007669"/>
    <property type="project" value="UniProtKB-SubCell"/>
</dbReference>
<comment type="subunit">
    <text evidence="11">Monomer.</text>
</comment>
<feature type="domain" description="Aminoglycoside phosphotransferase" evidence="12">
    <location>
        <begin position="32"/>
        <end position="264"/>
    </location>
</feature>
<comment type="function">
    <text evidence="11">A protein kinase that phosphorylates Ser and Thr residues. Probably acts to suppress the effects of stress linked to accumulation of reactive oxygen species. Probably involved in the extracytoplasmic stress response.</text>
</comment>
<dbReference type="AlphaFoldDB" id="A0A6C2U928"/>
<dbReference type="SUPFAM" id="SSF56112">
    <property type="entry name" value="Protein kinase-like (PK-like)"/>
    <property type="match status" value="1"/>
</dbReference>
<evidence type="ECO:0000256" key="1">
    <source>
        <dbReference type="ARBA" id="ARBA00022490"/>
    </source>
</evidence>
<dbReference type="NCBIfam" id="NF008738">
    <property type="entry name" value="PRK11768.1"/>
    <property type="match status" value="1"/>
</dbReference>
<comment type="subcellular location">
    <subcellularLocation>
        <location evidence="11">Cytoplasm</location>
    </subcellularLocation>
</comment>
<name>A0A6C2U928_PONDE</name>
<feature type="binding site" evidence="11">
    <location>
        <position position="217"/>
    </location>
    <ligand>
        <name>Mg(2+)</name>
        <dbReference type="ChEBI" id="CHEBI:18420"/>
    </ligand>
</feature>
<evidence type="ECO:0000256" key="10">
    <source>
        <dbReference type="ARBA" id="ARBA00023016"/>
    </source>
</evidence>